<protein>
    <submittedName>
        <fullName evidence="2">Uncharacterized protein LOC117142259</fullName>
    </submittedName>
</protein>
<accession>A0A6P8JYD1</accession>
<organism evidence="1 2">
    <name type="scientific">Drosophila mauritiana</name>
    <name type="common">Fruit fly</name>
    <dbReference type="NCBI Taxonomy" id="7226"/>
    <lineage>
        <taxon>Eukaryota</taxon>
        <taxon>Metazoa</taxon>
        <taxon>Ecdysozoa</taxon>
        <taxon>Arthropoda</taxon>
        <taxon>Hexapoda</taxon>
        <taxon>Insecta</taxon>
        <taxon>Pterygota</taxon>
        <taxon>Neoptera</taxon>
        <taxon>Endopterygota</taxon>
        <taxon>Diptera</taxon>
        <taxon>Brachycera</taxon>
        <taxon>Muscomorpha</taxon>
        <taxon>Ephydroidea</taxon>
        <taxon>Drosophilidae</taxon>
        <taxon>Drosophila</taxon>
        <taxon>Sophophora</taxon>
    </lineage>
</organism>
<sequence>MSSLDCMKWSDREISAWNQSNISQFADKMWSSTTILVFLALLTLVQGSMRFHFTLDFHVQQPPNASDTIDKTIIVENNRISMVDNEGATTKAPMTQWTEQDQYNQDALLKVTDTRRSVQQLNTELSPLVGRSTDLARRIKQSMRYVNEVDANLDDLTNFGQLVELLKKFVILVDNLRDPNNLGGIRSLEYVLLKLALEKYDLLNKRQEIGEYLERAESAWRRYQNTQVVVLDNST</sequence>
<dbReference type="GeneID" id="117142259"/>
<dbReference type="Proteomes" id="UP000515162">
    <property type="component" value="Chromosome 3R"/>
</dbReference>
<gene>
    <name evidence="2" type="primary">LOC117142259</name>
</gene>
<evidence type="ECO:0000313" key="2">
    <source>
        <dbReference type="RefSeq" id="XP_033162012.1"/>
    </source>
</evidence>
<dbReference type="AlphaFoldDB" id="A0A6P8JYD1"/>
<keyword evidence="1" id="KW-1185">Reference proteome</keyword>
<dbReference type="RefSeq" id="XP_033162012.1">
    <property type="nucleotide sequence ID" value="XM_033306121.1"/>
</dbReference>
<reference evidence="2" key="1">
    <citation type="submission" date="2025-08" db="UniProtKB">
        <authorList>
            <consortium name="RefSeq"/>
        </authorList>
    </citation>
    <scope>IDENTIFICATION</scope>
    <source>
        <strain evidence="2">Mau12</strain>
        <tissue evidence="2">Whole Body</tissue>
    </source>
</reference>
<name>A0A6P8JYD1_DROMA</name>
<proteinExistence type="predicted"/>
<evidence type="ECO:0000313" key="1">
    <source>
        <dbReference type="Proteomes" id="UP000515162"/>
    </source>
</evidence>